<organism evidence="15 16">
    <name type="scientific">Desulfarculus baarsii (strain ATCC 33931 / DSM 2075 / LMG 7858 / VKM B-1802 / 2st14)</name>
    <dbReference type="NCBI Taxonomy" id="644282"/>
    <lineage>
        <taxon>Bacteria</taxon>
        <taxon>Pseudomonadati</taxon>
        <taxon>Thermodesulfobacteriota</taxon>
        <taxon>Desulfarculia</taxon>
        <taxon>Desulfarculales</taxon>
        <taxon>Desulfarculaceae</taxon>
        <taxon>Desulfarculus</taxon>
    </lineage>
</organism>
<comment type="similarity">
    <text evidence="2 11">Belongs to the tRNA nucleotidyltransferase/poly(A) polymerase family.</text>
</comment>
<evidence type="ECO:0000256" key="5">
    <source>
        <dbReference type="ARBA" id="ARBA00022694"/>
    </source>
</evidence>
<keyword evidence="5" id="KW-0819">tRNA processing</keyword>
<dbReference type="Pfam" id="PF01966">
    <property type="entry name" value="HD"/>
    <property type="match status" value="1"/>
</dbReference>
<dbReference type="Gene3D" id="1.10.3090.10">
    <property type="entry name" value="cca-adding enzyme, domain 2"/>
    <property type="match status" value="1"/>
</dbReference>
<keyword evidence="6 15" id="KW-0548">Nucleotidyltransferase</keyword>
<dbReference type="eggNOG" id="COG0617">
    <property type="taxonomic scope" value="Bacteria"/>
</dbReference>
<dbReference type="SUPFAM" id="SSF81301">
    <property type="entry name" value="Nucleotidyltransferase"/>
    <property type="match status" value="1"/>
</dbReference>
<evidence type="ECO:0000256" key="8">
    <source>
        <dbReference type="ARBA" id="ARBA00022741"/>
    </source>
</evidence>
<keyword evidence="4 11" id="KW-0808">Transferase</keyword>
<dbReference type="Gene3D" id="3.30.460.10">
    <property type="entry name" value="Beta Polymerase, domain 2"/>
    <property type="match status" value="1"/>
</dbReference>
<dbReference type="InterPro" id="IPR032828">
    <property type="entry name" value="PolyA_RNA-bd"/>
</dbReference>
<evidence type="ECO:0000313" key="16">
    <source>
        <dbReference type="Proteomes" id="UP000009047"/>
    </source>
</evidence>
<protein>
    <submittedName>
        <fullName evidence="15">Polynucleotide adenylyltransferase/metal dependent phosphohydrolase</fullName>
    </submittedName>
</protein>
<dbReference type="RefSeq" id="WP_013257499.1">
    <property type="nucleotide sequence ID" value="NC_014365.1"/>
</dbReference>
<keyword evidence="16" id="KW-1185">Reference proteome</keyword>
<evidence type="ECO:0000256" key="4">
    <source>
        <dbReference type="ARBA" id="ARBA00022679"/>
    </source>
</evidence>
<feature type="domain" description="Poly A polymerase head" evidence="12">
    <location>
        <begin position="98"/>
        <end position="143"/>
    </location>
</feature>
<gene>
    <name evidence="15" type="ordered locus">Deba_0672</name>
</gene>
<evidence type="ECO:0000256" key="9">
    <source>
        <dbReference type="ARBA" id="ARBA00022842"/>
    </source>
</evidence>
<dbReference type="Proteomes" id="UP000009047">
    <property type="component" value="Chromosome"/>
</dbReference>
<dbReference type="HOGENOM" id="CLU_015961_6_2_7"/>
<keyword evidence="9" id="KW-0460">Magnesium</keyword>
<evidence type="ECO:0000256" key="6">
    <source>
        <dbReference type="ARBA" id="ARBA00022695"/>
    </source>
</evidence>
<evidence type="ECO:0000259" key="13">
    <source>
        <dbReference type="Pfam" id="PF01966"/>
    </source>
</evidence>
<evidence type="ECO:0000313" key="15">
    <source>
        <dbReference type="EMBL" id="ADK84044.1"/>
    </source>
</evidence>
<evidence type="ECO:0000256" key="7">
    <source>
        <dbReference type="ARBA" id="ARBA00022723"/>
    </source>
</evidence>
<dbReference type="InterPro" id="IPR050124">
    <property type="entry name" value="tRNA_CCA-adding_enzyme"/>
</dbReference>
<feature type="domain" description="tRNA nucleotidyltransferase/poly(A) polymerase RNA and SrmB- binding" evidence="14">
    <location>
        <begin position="181"/>
        <end position="228"/>
    </location>
</feature>
<dbReference type="GO" id="GO:0016779">
    <property type="term" value="F:nucleotidyltransferase activity"/>
    <property type="evidence" value="ECO:0007669"/>
    <property type="project" value="UniProtKB-KW"/>
</dbReference>
<feature type="domain" description="Poly A polymerase head" evidence="12">
    <location>
        <begin position="28"/>
        <end position="96"/>
    </location>
</feature>
<evidence type="ECO:0000256" key="10">
    <source>
        <dbReference type="ARBA" id="ARBA00022884"/>
    </source>
</evidence>
<evidence type="ECO:0000259" key="12">
    <source>
        <dbReference type="Pfam" id="PF01743"/>
    </source>
</evidence>
<dbReference type="Pfam" id="PF01743">
    <property type="entry name" value="PolyA_pol"/>
    <property type="match status" value="2"/>
</dbReference>
<reference evidence="15 16" key="1">
    <citation type="journal article" date="2010" name="Stand. Genomic Sci.">
        <title>Complete genome sequence of Desulfarculus baarsii type strain (2st14).</title>
        <authorList>
            <person name="Sun H."/>
            <person name="Spring S."/>
            <person name="Lapidus A."/>
            <person name="Davenport K."/>
            <person name="Del Rio T.G."/>
            <person name="Tice H."/>
            <person name="Nolan M."/>
            <person name="Copeland A."/>
            <person name="Cheng J.F."/>
            <person name="Lucas S."/>
            <person name="Tapia R."/>
            <person name="Goodwin L."/>
            <person name="Pitluck S."/>
            <person name="Ivanova N."/>
            <person name="Pagani I."/>
            <person name="Mavromatis K."/>
            <person name="Ovchinnikova G."/>
            <person name="Pati A."/>
            <person name="Chen A."/>
            <person name="Palaniappan K."/>
            <person name="Hauser L."/>
            <person name="Chang Y.J."/>
            <person name="Jeffries C.D."/>
            <person name="Detter J.C."/>
            <person name="Han C."/>
            <person name="Rohde M."/>
            <person name="Brambilla E."/>
            <person name="Goker M."/>
            <person name="Woyke T."/>
            <person name="Bristow J."/>
            <person name="Eisen J.A."/>
            <person name="Markowitz V."/>
            <person name="Hugenholtz P."/>
            <person name="Kyrpides N.C."/>
            <person name="Klenk H.P."/>
            <person name="Land M."/>
        </authorList>
    </citation>
    <scope>NUCLEOTIDE SEQUENCE [LARGE SCALE GENOMIC DNA]</scope>
    <source>
        <strain evidence="16">ATCC 33931 / DSM 2075 / LMG 7858 / VKM B-1802 / 2st14</strain>
    </source>
</reference>
<dbReference type="GO" id="GO:0000166">
    <property type="term" value="F:nucleotide binding"/>
    <property type="evidence" value="ECO:0007669"/>
    <property type="project" value="UniProtKB-KW"/>
</dbReference>
<keyword evidence="8" id="KW-0547">Nucleotide-binding</keyword>
<dbReference type="InterPro" id="IPR043519">
    <property type="entry name" value="NT_sf"/>
</dbReference>
<dbReference type="CDD" id="cd00077">
    <property type="entry name" value="HDc"/>
    <property type="match status" value="1"/>
</dbReference>
<dbReference type="InterPro" id="IPR003607">
    <property type="entry name" value="HD/PDEase_dom"/>
</dbReference>
<evidence type="ECO:0000256" key="3">
    <source>
        <dbReference type="ARBA" id="ARBA00022555"/>
    </source>
</evidence>
<keyword evidence="3" id="KW-0820">tRNA-binding</keyword>
<evidence type="ECO:0000256" key="2">
    <source>
        <dbReference type="ARBA" id="ARBA00007265"/>
    </source>
</evidence>
<sequence length="478" mass="51304">MSEGWPAFFSDNRLQLARRLALRREQTLWLCGGAIRDALLDRRPADLDLAADGDAAALAQDLAHELNGRYILLDPDHQSCRVVADGQAIDLTGLRAPTIEQDLVARDFTINAMAAPLDALLAGRPVLLDPTGGQADLRAGLLRPAGSGVLRADPLRVLRAGRLAAELGLSPAPGLPERLGRAASGLAQTPKERLAHEWLAMLEAADPNRGVNLLEQCGALGLLLPALEAGRGLGQNPFHHLDVFDHNLACLAAAQDIWRDPSPLFGAMAAETADYLTPPRRRALLFCAALLHDVGKSATRLETGPGWATFYRHDSVGAELAHAACQRLGLAKADSRFVARMTAMHMRPFHLLGAQNRGQLTARGARRLIQAVGDDLPGLFILAMADTVAGRGAQRPPDAEKRLTRLYGRVAHLRDSQLKAALAAPPLLDGRQLMAALGVGPGPEVGRLLALLREAQLDGAITNPYEALNLARRRMRRG</sequence>
<dbReference type="SUPFAM" id="SSF81891">
    <property type="entry name" value="Poly A polymerase C-terminal region-like"/>
    <property type="match status" value="1"/>
</dbReference>
<dbReference type="InterPro" id="IPR006674">
    <property type="entry name" value="HD_domain"/>
</dbReference>
<dbReference type="GO" id="GO:0046872">
    <property type="term" value="F:metal ion binding"/>
    <property type="evidence" value="ECO:0007669"/>
    <property type="project" value="UniProtKB-KW"/>
</dbReference>
<dbReference type="KEGG" id="dbr:Deba_0672"/>
<evidence type="ECO:0000256" key="1">
    <source>
        <dbReference type="ARBA" id="ARBA00001946"/>
    </source>
</evidence>
<dbReference type="InterPro" id="IPR002646">
    <property type="entry name" value="PolA_pol_head_dom"/>
</dbReference>
<feature type="domain" description="HD" evidence="13">
    <location>
        <begin position="245"/>
        <end position="348"/>
    </location>
</feature>
<proteinExistence type="inferred from homology"/>
<comment type="cofactor">
    <cofactor evidence="1">
        <name>Mg(2+)</name>
        <dbReference type="ChEBI" id="CHEBI:18420"/>
    </cofactor>
</comment>
<dbReference type="AlphaFoldDB" id="E1QEQ8"/>
<dbReference type="STRING" id="644282.Deba_0672"/>
<keyword evidence="7" id="KW-0479">Metal-binding</keyword>
<dbReference type="PANTHER" id="PTHR47545">
    <property type="entry name" value="MULTIFUNCTIONAL CCA PROTEIN"/>
    <property type="match status" value="1"/>
</dbReference>
<dbReference type="GO" id="GO:0008033">
    <property type="term" value="P:tRNA processing"/>
    <property type="evidence" value="ECO:0007669"/>
    <property type="project" value="UniProtKB-KW"/>
</dbReference>
<evidence type="ECO:0000259" key="14">
    <source>
        <dbReference type="Pfam" id="PF12627"/>
    </source>
</evidence>
<dbReference type="Pfam" id="PF12627">
    <property type="entry name" value="PolyA_pol_RNAbd"/>
    <property type="match status" value="1"/>
</dbReference>
<dbReference type="PANTHER" id="PTHR47545:SF2">
    <property type="entry name" value="CC-ADDING TRNA NUCLEOTIDYLTRANSFERASE"/>
    <property type="match status" value="1"/>
</dbReference>
<dbReference type="EMBL" id="CP002085">
    <property type="protein sequence ID" value="ADK84044.1"/>
    <property type="molecule type" value="Genomic_DNA"/>
</dbReference>
<dbReference type="GO" id="GO:0000049">
    <property type="term" value="F:tRNA binding"/>
    <property type="evidence" value="ECO:0007669"/>
    <property type="project" value="UniProtKB-KW"/>
</dbReference>
<evidence type="ECO:0000256" key="11">
    <source>
        <dbReference type="RuleBase" id="RU003953"/>
    </source>
</evidence>
<name>E1QEQ8_DESB2</name>
<accession>E1QEQ8</accession>
<keyword evidence="10 11" id="KW-0694">RNA-binding</keyword>